<evidence type="ECO:0000313" key="4">
    <source>
        <dbReference type="Proteomes" id="UP000019450"/>
    </source>
</evidence>
<dbReference type="STRING" id="1427984.X271_00577"/>
<evidence type="ECO:0000259" key="1">
    <source>
        <dbReference type="PROSITE" id="PS51201"/>
    </source>
</evidence>
<dbReference type="PANTHER" id="PTHR43833:SF7">
    <property type="entry name" value="KTR SYSTEM POTASSIUM UPTAKE PROTEIN C"/>
    <property type="match status" value="1"/>
</dbReference>
<dbReference type="InterPro" id="IPR006037">
    <property type="entry name" value="RCK_C"/>
</dbReference>
<dbReference type="SUPFAM" id="SSF51735">
    <property type="entry name" value="NAD(P)-binding Rossmann-fold domains"/>
    <property type="match status" value="1"/>
</dbReference>
<proteinExistence type="predicted"/>
<accession>W8GGD1</accession>
<dbReference type="Gene3D" id="3.30.70.1450">
    <property type="entry name" value="Regulator of K+ conductance, C-terminal domain"/>
    <property type="match status" value="1"/>
</dbReference>
<dbReference type="eggNOG" id="COG0569">
    <property type="taxonomic scope" value="Bacteria"/>
</dbReference>
<dbReference type="InterPro" id="IPR050721">
    <property type="entry name" value="Trk_Ktr_HKT_K-transport"/>
</dbReference>
<dbReference type="HOGENOM" id="CLU_046525_3_2_14"/>
<dbReference type="Pfam" id="PF02254">
    <property type="entry name" value="TrkA_N"/>
    <property type="match status" value="1"/>
</dbReference>
<gene>
    <name evidence="3" type="primary">ktrA</name>
    <name evidence="3" type="ORF">X271_00577</name>
</gene>
<dbReference type="GO" id="GO:0008324">
    <property type="term" value="F:monoatomic cation transmembrane transporter activity"/>
    <property type="evidence" value="ECO:0007669"/>
    <property type="project" value="InterPro"/>
</dbReference>
<dbReference type="EMBL" id="CP006932">
    <property type="protein sequence ID" value="AHK22663.1"/>
    <property type="molecule type" value="Genomic_DNA"/>
</dbReference>
<dbReference type="SUPFAM" id="SSF116726">
    <property type="entry name" value="TrkA C-terminal domain-like"/>
    <property type="match status" value="1"/>
</dbReference>
<feature type="domain" description="RCK N-terminal" evidence="1">
    <location>
        <begin position="3"/>
        <end position="120"/>
    </location>
</feature>
<sequence>MKKKEVIIIGVGRFAEALINELSKFQHFTLIAIDNDIKKLAEISTFVDKTFVGDSSNEQFLKEVGIKNADIFVVSIGNDIQSNLLTSSILKDNFSGTVIAKAVSKRHVEILKKIGVDVVIMPDTIAAKRTAIGILNPVLNAELFQRNSELTELDGGVSILTIEALPVWEDKMIKDLKIPRNISIFLIYRNKKVVIVNGLTKIAKGDRIAVVGRNEDLSKIVQK</sequence>
<dbReference type="KEGG" id="hcr:X271_00577"/>
<dbReference type="PROSITE" id="PS51201">
    <property type="entry name" value="RCK_N"/>
    <property type="match status" value="1"/>
</dbReference>
<name>W8GGD1_9MOLU</name>
<dbReference type="InterPro" id="IPR003148">
    <property type="entry name" value="RCK_N"/>
</dbReference>
<dbReference type="RefSeq" id="WP_025208951.1">
    <property type="nucleotide sequence ID" value="NZ_CP006932.1"/>
</dbReference>
<protein>
    <submittedName>
        <fullName evidence="3">Ktr system potassium uptake protein A</fullName>
    </submittedName>
</protein>
<dbReference type="InterPro" id="IPR036291">
    <property type="entry name" value="NAD(P)-bd_dom_sf"/>
</dbReference>
<dbReference type="Proteomes" id="UP000019450">
    <property type="component" value="Chromosome"/>
</dbReference>
<keyword evidence="4" id="KW-1185">Reference proteome</keyword>
<reference evidence="3 4" key="1">
    <citation type="journal article" date="2014" name="Genome Biol. Evol.">
        <title>Phylogenomics of "Candidatus Hepatoplasma crinochetorum," a Lineage of Mollicutes Associated with Noninsect Arthropods.</title>
        <authorList>
            <person name="Leclercq S."/>
            <person name="Dittmer J."/>
            <person name="Bouchon D."/>
            <person name="Cordaux R."/>
        </authorList>
    </citation>
    <scope>NUCLEOTIDE SEQUENCE [LARGE SCALE GENOMIC DNA]</scope>
    <source>
        <strain evidence="3 4">Av</strain>
    </source>
</reference>
<dbReference type="InterPro" id="IPR036721">
    <property type="entry name" value="RCK_C_sf"/>
</dbReference>
<dbReference type="AlphaFoldDB" id="W8GGD1"/>
<feature type="domain" description="RCK C-terminal" evidence="2">
    <location>
        <begin position="145"/>
        <end position="223"/>
    </location>
</feature>
<evidence type="ECO:0000313" key="3">
    <source>
        <dbReference type="EMBL" id="AHK22663.1"/>
    </source>
</evidence>
<dbReference type="PANTHER" id="PTHR43833">
    <property type="entry name" value="POTASSIUM CHANNEL PROTEIN 2-RELATED-RELATED"/>
    <property type="match status" value="1"/>
</dbReference>
<dbReference type="GO" id="GO:0006813">
    <property type="term" value="P:potassium ion transport"/>
    <property type="evidence" value="ECO:0007669"/>
    <property type="project" value="InterPro"/>
</dbReference>
<evidence type="ECO:0000259" key="2">
    <source>
        <dbReference type="PROSITE" id="PS51202"/>
    </source>
</evidence>
<organism evidence="3 4">
    <name type="scientific">Candidatus Hepatoplasma crinochetorum Av</name>
    <dbReference type="NCBI Taxonomy" id="1427984"/>
    <lineage>
        <taxon>Bacteria</taxon>
        <taxon>Bacillati</taxon>
        <taxon>Mycoplasmatota</taxon>
        <taxon>Mollicutes</taxon>
        <taxon>Candidatus Hepatoplasmataceae</taxon>
        <taxon>Candidatus Hepatoplasma</taxon>
    </lineage>
</organism>
<dbReference type="PROSITE" id="PS51202">
    <property type="entry name" value="RCK_C"/>
    <property type="match status" value="1"/>
</dbReference>
<dbReference type="OrthoDB" id="9776294at2"/>
<dbReference type="Pfam" id="PF02080">
    <property type="entry name" value="TrkA_C"/>
    <property type="match status" value="1"/>
</dbReference>
<dbReference type="Gene3D" id="3.40.50.720">
    <property type="entry name" value="NAD(P)-binding Rossmann-like Domain"/>
    <property type="match status" value="1"/>
</dbReference>